<name>A0ABS1IY01_9FIRM</name>
<dbReference type="EMBL" id="JAEPRJ010000001">
    <property type="protein sequence ID" value="MBK5896773.1"/>
    <property type="molecule type" value="Genomic_DNA"/>
</dbReference>
<reference evidence="2 3" key="1">
    <citation type="submission" date="2021-01" db="EMBL/GenBank/DDBJ databases">
        <title>Isolation and description of Catonella massiliensis sp. nov., a novel Catonella species, isolated from a stable periodontitis subject.</title>
        <authorList>
            <person name="Antezack A."/>
            <person name="Boxberger M."/>
            <person name="La Scola B."/>
            <person name="Monnet-Corti V."/>
        </authorList>
    </citation>
    <scope>NUCLEOTIDE SEQUENCE [LARGE SCALE GENOMIC DNA]</scope>
    <source>
        <strain evidence="2 3">Marseille-Q4567</strain>
    </source>
</reference>
<keyword evidence="1" id="KW-1133">Transmembrane helix</keyword>
<protein>
    <recommendedName>
        <fullName evidence="4">Cell envelope-related transcriptional attenuator domain-containing protein</fullName>
    </recommendedName>
</protein>
<comment type="caution">
    <text evidence="2">The sequence shown here is derived from an EMBL/GenBank/DDBJ whole genome shotgun (WGS) entry which is preliminary data.</text>
</comment>
<evidence type="ECO:0000256" key="1">
    <source>
        <dbReference type="SAM" id="Phobius"/>
    </source>
</evidence>
<dbReference type="RefSeq" id="WP_208428326.1">
    <property type="nucleotide sequence ID" value="NZ_JAEPRJ010000001.1"/>
</dbReference>
<dbReference type="Proteomes" id="UP000604730">
    <property type="component" value="Unassembled WGS sequence"/>
</dbReference>
<gene>
    <name evidence="2" type="ORF">JJN12_03095</name>
</gene>
<proteinExistence type="predicted"/>
<keyword evidence="1" id="KW-0472">Membrane</keyword>
<keyword evidence="3" id="KW-1185">Reference proteome</keyword>
<evidence type="ECO:0000313" key="3">
    <source>
        <dbReference type="Proteomes" id="UP000604730"/>
    </source>
</evidence>
<evidence type="ECO:0000313" key="2">
    <source>
        <dbReference type="EMBL" id="MBK5896773.1"/>
    </source>
</evidence>
<evidence type="ECO:0008006" key="4">
    <source>
        <dbReference type="Google" id="ProtNLM"/>
    </source>
</evidence>
<accession>A0ABS1IY01</accession>
<feature type="transmembrane region" description="Helical" evidence="1">
    <location>
        <begin position="6"/>
        <end position="29"/>
    </location>
</feature>
<keyword evidence="1" id="KW-0812">Transmembrane</keyword>
<sequence length="268" mass="30313">MTKKVAKIFVLTTIIIMLLIIALLLVYIYKFKDADNGSGENANNVKKDIKITQTTLLNKALPDADTEEVIRGIIFIGDKEDKDLISSAYFVNFDKQENKISFYSFPGDMKFEVSNELYKEISTSLADVPQVLTLSYLYKYSKNKQGLKAGMLMLEDYLELGISHFLFLSAEDADKVFYFNTKGDSTFLQTFTNSVINGDKNAKSEFVKSLYNSKFTDIKKNTYVNILTSLQKVNQTDIKFVTLQGERFDGGVIIKKEDIVNMLSSGSK</sequence>
<organism evidence="2 3">
    <name type="scientific">Catonella massiliensis</name>
    <dbReference type="NCBI Taxonomy" id="2799636"/>
    <lineage>
        <taxon>Bacteria</taxon>
        <taxon>Bacillati</taxon>
        <taxon>Bacillota</taxon>
        <taxon>Clostridia</taxon>
        <taxon>Lachnospirales</taxon>
        <taxon>Lachnospiraceae</taxon>
        <taxon>Catonella</taxon>
    </lineage>
</organism>